<gene>
    <name evidence="7" type="ORF">QQS21_000398</name>
</gene>
<dbReference type="Proteomes" id="UP001251528">
    <property type="component" value="Unassembled WGS sequence"/>
</dbReference>
<feature type="transmembrane region" description="Helical" evidence="6">
    <location>
        <begin position="9"/>
        <end position="29"/>
    </location>
</feature>
<feature type="transmembrane region" description="Helical" evidence="6">
    <location>
        <begin position="41"/>
        <end position="59"/>
    </location>
</feature>
<proteinExistence type="predicted"/>
<sequence length="347" mass="37276">MKRGYLASIYIYTLLIPVSGVSSIVATALVNNTSTTWRSSYFLIIAINVAALTRWVLFYHPPTWDDLAEITMGSAENKTTMLKQIDYVGLFLLSSGLLLFLMGLSWGGSVYPWQSAGVISTMAIGGLLLAVLSSLNSGWIGPDPWYRWNCSKTFQWVAAVGTLSMAASMYYAFNIVFPQQIVTCLFANKIGKIKYQLVVAAAVGASFYGVTLKDQRIIGTGLGVASSLRMVISTSSATIYTAILINRPSTIPATVSGALIQAGLPSASVASFIATVKSNPDQFATIPGVSDRIINIGVEAFKFANAKAQSTVYLSTIAFSDLGVIFSLLTPDMESKLTDSVMTRLKV</sequence>
<evidence type="ECO:0000256" key="2">
    <source>
        <dbReference type="ARBA" id="ARBA00022448"/>
    </source>
</evidence>
<feature type="transmembrane region" description="Helical" evidence="6">
    <location>
        <begin position="87"/>
        <end position="107"/>
    </location>
</feature>
<evidence type="ECO:0000256" key="6">
    <source>
        <dbReference type="SAM" id="Phobius"/>
    </source>
</evidence>
<evidence type="ECO:0000256" key="4">
    <source>
        <dbReference type="ARBA" id="ARBA00022989"/>
    </source>
</evidence>
<evidence type="ECO:0000313" key="7">
    <source>
        <dbReference type="EMBL" id="KAK2616575.1"/>
    </source>
</evidence>
<protein>
    <recommendedName>
        <fullName evidence="9">Trichothecene efflux pump</fullName>
    </recommendedName>
</protein>
<dbReference type="InterPro" id="IPR010573">
    <property type="entry name" value="MFS_Str1/Tri12-like"/>
</dbReference>
<feature type="transmembrane region" description="Helical" evidence="6">
    <location>
        <begin position="113"/>
        <end position="132"/>
    </location>
</feature>
<evidence type="ECO:0000256" key="3">
    <source>
        <dbReference type="ARBA" id="ARBA00022692"/>
    </source>
</evidence>
<keyword evidence="5 6" id="KW-0472">Membrane</keyword>
<dbReference type="GO" id="GO:0005886">
    <property type="term" value="C:plasma membrane"/>
    <property type="evidence" value="ECO:0007669"/>
    <property type="project" value="TreeGrafter"/>
</dbReference>
<feature type="transmembrane region" description="Helical" evidence="6">
    <location>
        <begin position="193"/>
        <end position="212"/>
    </location>
</feature>
<comment type="caution">
    <text evidence="7">The sequence shown here is derived from an EMBL/GenBank/DDBJ whole genome shotgun (WGS) entry which is preliminary data.</text>
</comment>
<keyword evidence="4 6" id="KW-1133">Transmembrane helix</keyword>
<comment type="subcellular location">
    <subcellularLocation>
        <location evidence="1">Membrane</location>
        <topology evidence="1">Multi-pass membrane protein</topology>
    </subcellularLocation>
</comment>
<evidence type="ECO:0008006" key="9">
    <source>
        <dbReference type="Google" id="ProtNLM"/>
    </source>
</evidence>
<evidence type="ECO:0000256" key="5">
    <source>
        <dbReference type="ARBA" id="ARBA00023136"/>
    </source>
</evidence>
<organism evidence="7 8">
    <name type="scientific">Conoideocrella luteorostrata</name>
    <dbReference type="NCBI Taxonomy" id="1105319"/>
    <lineage>
        <taxon>Eukaryota</taxon>
        <taxon>Fungi</taxon>
        <taxon>Dikarya</taxon>
        <taxon>Ascomycota</taxon>
        <taxon>Pezizomycotina</taxon>
        <taxon>Sordariomycetes</taxon>
        <taxon>Hypocreomycetidae</taxon>
        <taxon>Hypocreales</taxon>
        <taxon>Clavicipitaceae</taxon>
        <taxon>Conoideocrella</taxon>
    </lineage>
</organism>
<dbReference type="EMBL" id="JASWJB010000004">
    <property type="protein sequence ID" value="KAK2616575.1"/>
    <property type="molecule type" value="Genomic_DNA"/>
</dbReference>
<name>A0AAJ0D176_9HYPO</name>
<keyword evidence="3 6" id="KW-0812">Transmembrane</keyword>
<dbReference type="PANTHER" id="PTHR23501">
    <property type="entry name" value="MAJOR FACILITATOR SUPERFAMILY"/>
    <property type="match status" value="1"/>
</dbReference>
<dbReference type="Pfam" id="PF06609">
    <property type="entry name" value="TRI12"/>
    <property type="match status" value="1"/>
</dbReference>
<keyword evidence="8" id="KW-1185">Reference proteome</keyword>
<reference evidence="7" key="1">
    <citation type="submission" date="2023-06" db="EMBL/GenBank/DDBJ databases">
        <title>Conoideocrella luteorostrata (Hypocreales: Clavicipitaceae), a potential biocontrol fungus for elongate hemlock scale in United States Christmas tree production areas.</title>
        <authorList>
            <person name="Barrett H."/>
            <person name="Lovett B."/>
            <person name="Macias A.M."/>
            <person name="Stajich J.E."/>
            <person name="Kasson M.T."/>
        </authorList>
    </citation>
    <scope>NUCLEOTIDE SEQUENCE</scope>
    <source>
        <strain evidence="7">ARSEF 14590</strain>
    </source>
</reference>
<evidence type="ECO:0000313" key="8">
    <source>
        <dbReference type="Proteomes" id="UP001251528"/>
    </source>
</evidence>
<keyword evidence="2" id="KW-0813">Transport</keyword>
<accession>A0AAJ0D176</accession>
<dbReference type="GO" id="GO:0022857">
    <property type="term" value="F:transmembrane transporter activity"/>
    <property type="evidence" value="ECO:0007669"/>
    <property type="project" value="InterPro"/>
</dbReference>
<feature type="transmembrane region" description="Helical" evidence="6">
    <location>
        <begin position="153"/>
        <end position="173"/>
    </location>
</feature>
<evidence type="ECO:0000256" key="1">
    <source>
        <dbReference type="ARBA" id="ARBA00004141"/>
    </source>
</evidence>
<feature type="transmembrane region" description="Helical" evidence="6">
    <location>
        <begin position="311"/>
        <end position="329"/>
    </location>
</feature>
<dbReference type="AlphaFoldDB" id="A0AAJ0D176"/>
<dbReference type="PANTHER" id="PTHR23501:SF109">
    <property type="entry name" value="MAJOR FACILITATOR SUPERFAMILY (MFS) PROFILE DOMAIN-CONTAINING PROTEIN-RELATED"/>
    <property type="match status" value="1"/>
</dbReference>